<protein>
    <submittedName>
        <fullName evidence="4">Uncharacterized protein</fullName>
    </submittedName>
</protein>
<dbReference type="PANTHER" id="PTHR24113">
    <property type="entry name" value="RAN GTPASE-ACTIVATING PROTEIN 1"/>
    <property type="match status" value="1"/>
</dbReference>
<proteinExistence type="predicted"/>
<evidence type="ECO:0000256" key="1">
    <source>
        <dbReference type="ARBA" id="ARBA00022468"/>
    </source>
</evidence>
<organism evidence="4 5">
    <name type="scientific">Adineta ricciae</name>
    <name type="common">Rotifer</name>
    <dbReference type="NCBI Taxonomy" id="249248"/>
    <lineage>
        <taxon>Eukaryota</taxon>
        <taxon>Metazoa</taxon>
        <taxon>Spiralia</taxon>
        <taxon>Gnathifera</taxon>
        <taxon>Rotifera</taxon>
        <taxon>Eurotatoria</taxon>
        <taxon>Bdelloidea</taxon>
        <taxon>Adinetida</taxon>
        <taxon>Adinetidae</taxon>
        <taxon>Adineta</taxon>
    </lineage>
</organism>
<dbReference type="GO" id="GO:0005096">
    <property type="term" value="F:GTPase activator activity"/>
    <property type="evidence" value="ECO:0007669"/>
    <property type="project" value="UniProtKB-KW"/>
</dbReference>
<sequence length="169" mass="19008">MCLADREIESLADVLQLAESLEQNNTLIGLDLSQNTMTYLGRSYFKNALVESQTLIQLKYDASYGPIRELQQPLALSKIIDQMQACTRLDLSDGRINSNDIQLFATVLKTNSTLTELDLQNSNINTERTKYLAEALKENKTLVTVNLIANTIGEEGKYHLMRNIIHNTA</sequence>
<dbReference type="Gene3D" id="3.80.10.10">
    <property type="entry name" value="Ribonuclease Inhibitor"/>
    <property type="match status" value="2"/>
</dbReference>
<dbReference type="GO" id="GO:0006913">
    <property type="term" value="P:nucleocytoplasmic transport"/>
    <property type="evidence" value="ECO:0007669"/>
    <property type="project" value="TreeGrafter"/>
</dbReference>
<dbReference type="Proteomes" id="UP000663852">
    <property type="component" value="Unassembled WGS sequence"/>
</dbReference>
<dbReference type="SUPFAM" id="SSF52047">
    <property type="entry name" value="RNI-like"/>
    <property type="match status" value="1"/>
</dbReference>
<evidence type="ECO:0000256" key="3">
    <source>
        <dbReference type="ARBA" id="ARBA00022737"/>
    </source>
</evidence>
<evidence type="ECO:0000313" key="4">
    <source>
        <dbReference type="EMBL" id="CAF1508402.1"/>
    </source>
</evidence>
<dbReference type="OrthoDB" id="120976at2759"/>
<dbReference type="PANTHER" id="PTHR24113:SF12">
    <property type="entry name" value="RAN GTPASE-ACTIVATING PROTEIN 1"/>
    <property type="match status" value="1"/>
</dbReference>
<reference evidence="4" key="1">
    <citation type="submission" date="2021-02" db="EMBL/GenBank/DDBJ databases">
        <authorList>
            <person name="Nowell W R."/>
        </authorList>
    </citation>
    <scope>NUCLEOTIDE SEQUENCE</scope>
</reference>
<dbReference type="EMBL" id="CAJNOJ010000677">
    <property type="protein sequence ID" value="CAF1508402.1"/>
    <property type="molecule type" value="Genomic_DNA"/>
</dbReference>
<gene>
    <name evidence="4" type="ORF">EDS130_LOCUS43082</name>
</gene>
<name>A0A815TH27_ADIRI</name>
<keyword evidence="1" id="KW-0343">GTPase activation</keyword>
<comment type="caution">
    <text evidence="4">The sequence shown here is derived from an EMBL/GenBank/DDBJ whole genome shotgun (WGS) entry which is preliminary data.</text>
</comment>
<dbReference type="InterPro" id="IPR032675">
    <property type="entry name" value="LRR_dom_sf"/>
</dbReference>
<dbReference type="GO" id="GO:0031267">
    <property type="term" value="F:small GTPase binding"/>
    <property type="evidence" value="ECO:0007669"/>
    <property type="project" value="TreeGrafter"/>
</dbReference>
<accession>A0A815TH27</accession>
<evidence type="ECO:0000313" key="5">
    <source>
        <dbReference type="Proteomes" id="UP000663852"/>
    </source>
</evidence>
<evidence type="ECO:0000256" key="2">
    <source>
        <dbReference type="ARBA" id="ARBA00022614"/>
    </source>
</evidence>
<dbReference type="GO" id="GO:0048471">
    <property type="term" value="C:perinuclear region of cytoplasm"/>
    <property type="evidence" value="ECO:0007669"/>
    <property type="project" value="TreeGrafter"/>
</dbReference>
<dbReference type="InterPro" id="IPR027038">
    <property type="entry name" value="RanGap"/>
</dbReference>
<dbReference type="AlphaFoldDB" id="A0A815TH27"/>
<keyword evidence="3" id="KW-0677">Repeat</keyword>
<dbReference type="GO" id="GO:0005634">
    <property type="term" value="C:nucleus"/>
    <property type="evidence" value="ECO:0007669"/>
    <property type="project" value="TreeGrafter"/>
</dbReference>
<keyword evidence="2" id="KW-0433">Leucine-rich repeat</keyword>
<dbReference type="GO" id="GO:0005829">
    <property type="term" value="C:cytosol"/>
    <property type="evidence" value="ECO:0007669"/>
    <property type="project" value="TreeGrafter"/>
</dbReference>